<organism evidence="1 2">
    <name type="scientific">Mycena indigotica</name>
    <dbReference type="NCBI Taxonomy" id="2126181"/>
    <lineage>
        <taxon>Eukaryota</taxon>
        <taxon>Fungi</taxon>
        <taxon>Dikarya</taxon>
        <taxon>Basidiomycota</taxon>
        <taxon>Agaricomycotina</taxon>
        <taxon>Agaricomycetes</taxon>
        <taxon>Agaricomycetidae</taxon>
        <taxon>Agaricales</taxon>
        <taxon>Marasmiineae</taxon>
        <taxon>Mycenaceae</taxon>
        <taxon>Mycena</taxon>
    </lineage>
</organism>
<dbReference type="RefSeq" id="XP_037218877.1">
    <property type="nucleotide sequence ID" value="XM_037365635.1"/>
</dbReference>
<proteinExistence type="predicted"/>
<dbReference type="EMBL" id="JACAZF010000007">
    <property type="protein sequence ID" value="KAF7299489.1"/>
    <property type="molecule type" value="Genomic_DNA"/>
</dbReference>
<protein>
    <submittedName>
        <fullName evidence="1">Uncharacterized protein</fullName>
    </submittedName>
</protein>
<sequence>MRDARFRDGTAQNLYQPNGTTFKGLEVLIQERRAKGHDLLDPDSINPATNKKYVVQCGGSGAFKCRTTTNTKCCLRKMMYSEPDFKNQKSILEEHCERRGYCVLFSPKFHLELNFIEQCWGYAKRIYWMYPESTSEDALRANLLQAVASVPIESMRRFATRSSRFGDAYFCGLNGAEAAWANKKYRGHRTLPLSYTEDLREAKMSWPAWKLGPVQA</sequence>
<dbReference type="GeneID" id="59348151"/>
<name>A0A8H6VZ44_9AGAR</name>
<dbReference type="OrthoDB" id="10039611at2759"/>
<accession>A0A8H6VZ44</accession>
<dbReference type="InterPro" id="IPR036397">
    <property type="entry name" value="RNaseH_sf"/>
</dbReference>
<gene>
    <name evidence="1" type="ORF">MIND_00899000</name>
</gene>
<dbReference type="AlphaFoldDB" id="A0A8H6VZ44"/>
<dbReference type="Proteomes" id="UP000636479">
    <property type="component" value="Unassembled WGS sequence"/>
</dbReference>
<dbReference type="Gene3D" id="3.30.420.10">
    <property type="entry name" value="Ribonuclease H-like superfamily/Ribonuclease H"/>
    <property type="match status" value="1"/>
</dbReference>
<evidence type="ECO:0000313" key="1">
    <source>
        <dbReference type="EMBL" id="KAF7299489.1"/>
    </source>
</evidence>
<reference evidence="1" key="1">
    <citation type="submission" date="2020-05" db="EMBL/GenBank/DDBJ databases">
        <title>Mycena genomes resolve the evolution of fungal bioluminescence.</title>
        <authorList>
            <person name="Tsai I.J."/>
        </authorList>
    </citation>
    <scope>NUCLEOTIDE SEQUENCE</scope>
    <source>
        <strain evidence="1">171206Taipei</strain>
    </source>
</reference>
<dbReference type="GO" id="GO:0003676">
    <property type="term" value="F:nucleic acid binding"/>
    <property type="evidence" value="ECO:0007669"/>
    <property type="project" value="InterPro"/>
</dbReference>
<evidence type="ECO:0000313" key="2">
    <source>
        <dbReference type="Proteomes" id="UP000636479"/>
    </source>
</evidence>
<keyword evidence="2" id="KW-1185">Reference proteome</keyword>
<dbReference type="PANTHER" id="PTHR35871">
    <property type="entry name" value="EXPRESSED PROTEIN"/>
    <property type="match status" value="1"/>
</dbReference>
<dbReference type="PANTHER" id="PTHR35871:SF1">
    <property type="entry name" value="CXC1-LIKE CYSTEINE CLUSTER ASSOCIATED WITH KDZ TRANSPOSASES DOMAIN-CONTAINING PROTEIN"/>
    <property type="match status" value="1"/>
</dbReference>
<comment type="caution">
    <text evidence="1">The sequence shown here is derived from an EMBL/GenBank/DDBJ whole genome shotgun (WGS) entry which is preliminary data.</text>
</comment>